<evidence type="ECO:0000256" key="3">
    <source>
        <dbReference type="ARBA" id="ARBA00022452"/>
    </source>
</evidence>
<feature type="signal peptide" evidence="8">
    <location>
        <begin position="1"/>
        <end position="21"/>
    </location>
</feature>
<evidence type="ECO:0008006" key="11">
    <source>
        <dbReference type="Google" id="ProtNLM"/>
    </source>
</evidence>
<keyword evidence="3" id="KW-1134">Transmembrane beta strand</keyword>
<reference evidence="9 10" key="1">
    <citation type="submission" date="2018-05" db="EMBL/GenBank/DDBJ databases">
        <title>Draft Genome Sequences for a Diverse set of 7 Haemophilus Species.</title>
        <authorList>
            <person name="Nichols M."/>
            <person name="Topaz N."/>
            <person name="Wang X."/>
            <person name="Wang X."/>
            <person name="Boxrud D."/>
        </authorList>
    </citation>
    <scope>NUCLEOTIDE SEQUENCE [LARGE SCALE GENOMIC DNA]</scope>
    <source>
        <strain evidence="9 10">C2002001239</strain>
    </source>
</reference>
<evidence type="ECO:0000256" key="6">
    <source>
        <dbReference type="ARBA" id="ARBA00023136"/>
    </source>
</evidence>
<dbReference type="GO" id="GO:0009279">
    <property type="term" value="C:cell outer membrane"/>
    <property type="evidence" value="ECO:0007669"/>
    <property type="project" value="UniProtKB-SubCell"/>
</dbReference>
<keyword evidence="6" id="KW-0472">Membrane</keyword>
<evidence type="ECO:0000256" key="7">
    <source>
        <dbReference type="ARBA" id="ARBA00023237"/>
    </source>
</evidence>
<evidence type="ECO:0000256" key="5">
    <source>
        <dbReference type="ARBA" id="ARBA00022729"/>
    </source>
</evidence>
<dbReference type="AlphaFoldDB" id="A0A369YKI0"/>
<accession>A0A369YKI0</accession>
<dbReference type="EMBL" id="QEPN01000001">
    <property type="protein sequence ID" value="RDE73740.1"/>
    <property type="molecule type" value="Genomic_DNA"/>
</dbReference>
<evidence type="ECO:0000313" key="10">
    <source>
        <dbReference type="Proteomes" id="UP000253872"/>
    </source>
</evidence>
<feature type="chain" id="PRO_5016744238" description="Transporter" evidence="8">
    <location>
        <begin position="22"/>
        <end position="462"/>
    </location>
</feature>
<dbReference type="STRING" id="1035839.GCA_000238795_00580"/>
<dbReference type="Proteomes" id="UP000253872">
    <property type="component" value="Unassembled WGS sequence"/>
</dbReference>
<protein>
    <recommendedName>
        <fullName evidence="11">Transporter</fullName>
    </recommendedName>
</protein>
<organism evidence="9 10">
    <name type="scientific">Haemophilus sputorum</name>
    <dbReference type="NCBI Taxonomy" id="1078480"/>
    <lineage>
        <taxon>Bacteria</taxon>
        <taxon>Pseudomonadati</taxon>
        <taxon>Pseudomonadota</taxon>
        <taxon>Gammaproteobacteria</taxon>
        <taxon>Pasteurellales</taxon>
        <taxon>Pasteurellaceae</taxon>
        <taxon>Haemophilus</taxon>
    </lineage>
</organism>
<evidence type="ECO:0000256" key="4">
    <source>
        <dbReference type="ARBA" id="ARBA00022692"/>
    </source>
</evidence>
<dbReference type="RefSeq" id="WP_111401451.1">
    <property type="nucleotide sequence ID" value="NZ_QEPN01000001.1"/>
</dbReference>
<dbReference type="SUPFAM" id="SSF56935">
    <property type="entry name" value="Porins"/>
    <property type="match status" value="1"/>
</dbReference>
<sequence>MNKFSKTLLASSLFVSAGAQAAAFQLAEVSTSGLGTAYAGNAAVADNASVVANNPALMTQFKQAEMSAGGVLVHADVDVNGTLAGTVNASHNNIIPKAVVPNLYFVTPINDRFAMGAGMNVNYGLKSRFSPDYSAGVYGGSTRLSAINFNLSGAYNLGYGLSIGAGLNAIYSDAEIVRHLGVGGKLLNSRLGAAAANPRVQAALAANPALAAQLNSAAKTLAQMDNHTEVSRLRGDEWSLGWNAGIAYDINENNRIGAAYHSAVNVKFKGQYSNNFPTAFNALLPQLSVLGIQAPVTQATGGQEIPGNLTLHLPAYWEISTYHKMTDRLAMQFSYKRTEWEKFKSLDAYGSAGNTLFSKAENYNDTSRVALGVSYDVNEALTLRAGIAYDETASITSPSISIPDTDRTWYSVGATYRFTPNLSTDFGFAHLRGSHNTFTEGSAVFNVKSRANLYGLNLNYKF</sequence>
<keyword evidence="7" id="KW-0998">Cell outer membrane</keyword>
<evidence type="ECO:0000256" key="8">
    <source>
        <dbReference type="SAM" id="SignalP"/>
    </source>
</evidence>
<evidence type="ECO:0000256" key="1">
    <source>
        <dbReference type="ARBA" id="ARBA00004571"/>
    </source>
</evidence>
<proteinExistence type="inferred from homology"/>
<dbReference type="Gene3D" id="2.40.160.60">
    <property type="entry name" value="Outer membrane protein transport protein (OMPP1/FadL/TodX)"/>
    <property type="match status" value="1"/>
</dbReference>
<comment type="caution">
    <text evidence="9">The sequence shown here is derived from an EMBL/GenBank/DDBJ whole genome shotgun (WGS) entry which is preliminary data.</text>
</comment>
<dbReference type="InterPro" id="IPR005017">
    <property type="entry name" value="OMPP1/FadL/TodX"/>
</dbReference>
<keyword evidence="4" id="KW-0812">Transmembrane</keyword>
<dbReference type="Pfam" id="PF03349">
    <property type="entry name" value="Toluene_X"/>
    <property type="match status" value="1"/>
</dbReference>
<gene>
    <name evidence="9" type="ORF">DPV93_00855</name>
</gene>
<comment type="subcellular location">
    <subcellularLocation>
        <location evidence="1">Cell outer membrane</location>
        <topology evidence="1">Multi-pass membrane protein</topology>
    </subcellularLocation>
</comment>
<dbReference type="PANTHER" id="PTHR35093:SF3">
    <property type="entry name" value="LONG-CHAIN FATTY ACID TRANSPORT PROTEIN"/>
    <property type="match status" value="1"/>
</dbReference>
<comment type="similarity">
    <text evidence="2">Belongs to the OmpP1/FadL family.</text>
</comment>
<dbReference type="GO" id="GO:0015483">
    <property type="term" value="F:long-chain fatty acid transporting porin activity"/>
    <property type="evidence" value="ECO:0007669"/>
    <property type="project" value="TreeGrafter"/>
</dbReference>
<keyword evidence="5 8" id="KW-0732">Signal</keyword>
<evidence type="ECO:0000256" key="2">
    <source>
        <dbReference type="ARBA" id="ARBA00008163"/>
    </source>
</evidence>
<dbReference type="PANTHER" id="PTHR35093">
    <property type="entry name" value="OUTER MEMBRANE PROTEIN NMB0088-RELATED"/>
    <property type="match status" value="1"/>
</dbReference>
<evidence type="ECO:0000313" key="9">
    <source>
        <dbReference type="EMBL" id="RDE73740.1"/>
    </source>
</evidence>
<name>A0A369YKI0_9PAST</name>